<keyword evidence="2" id="KW-1185">Reference proteome</keyword>
<organism evidence="1 2">
    <name type="scientific">Setaria italica</name>
    <name type="common">Foxtail millet</name>
    <name type="synonym">Panicum italicum</name>
    <dbReference type="NCBI Taxonomy" id="4555"/>
    <lineage>
        <taxon>Eukaryota</taxon>
        <taxon>Viridiplantae</taxon>
        <taxon>Streptophyta</taxon>
        <taxon>Embryophyta</taxon>
        <taxon>Tracheophyta</taxon>
        <taxon>Spermatophyta</taxon>
        <taxon>Magnoliopsida</taxon>
        <taxon>Liliopsida</taxon>
        <taxon>Poales</taxon>
        <taxon>Poaceae</taxon>
        <taxon>PACMAD clade</taxon>
        <taxon>Panicoideae</taxon>
        <taxon>Panicodae</taxon>
        <taxon>Paniceae</taxon>
        <taxon>Cenchrinae</taxon>
        <taxon>Setaria</taxon>
    </lineage>
</organism>
<protein>
    <recommendedName>
        <fullName evidence="3">Leucine-rich repeat-containing N-terminal plant-type domain-containing protein</fullName>
    </recommendedName>
</protein>
<accession>K3Y493</accession>
<evidence type="ECO:0000313" key="1">
    <source>
        <dbReference type="EnsemblPlants" id="KQL09207"/>
    </source>
</evidence>
<dbReference type="STRING" id="4555.K3Y493"/>
<dbReference type="EMBL" id="AGNK02002194">
    <property type="status" value="NOT_ANNOTATED_CDS"/>
    <property type="molecule type" value="Genomic_DNA"/>
</dbReference>
<dbReference type="Gramene" id="KQL09207">
    <property type="protein sequence ID" value="KQL09207"/>
    <property type="gene ID" value="SETIT_009031mg"/>
</dbReference>
<reference evidence="1" key="2">
    <citation type="submission" date="2018-08" db="UniProtKB">
        <authorList>
            <consortium name="EnsemblPlants"/>
        </authorList>
    </citation>
    <scope>IDENTIFICATION</scope>
    <source>
        <strain evidence="1">Yugu1</strain>
    </source>
</reference>
<dbReference type="InterPro" id="IPR001611">
    <property type="entry name" value="Leu-rich_rpt"/>
</dbReference>
<dbReference type="HOGENOM" id="CLU_2594336_0_0_1"/>
<dbReference type="Pfam" id="PF00560">
    <property type="entry name" value="LRR_1"/>
    <property type="match status" value="1"/>
</dbReference>
<dbReference type="InterPro" id="IPR032675">
    <property type="entry name" value="LRR_dom_sf"/>
</dbReference>
<dbReference type="Proteomes" id="UP000004995">
    <property type="component" value="Unassembled WGS sequence"/>
</dbReference>
<reference evidence="2" key="1">
    <citation type="journal article" date="2012" name="Nat. Biotechnol.">
        <title>Reference genome sequence of the model plant Setaria.</title>
        <authorList>
            <person name="Bennetzen J.L."/>
            <person name="Schmutz J."/>
            <person name="Wang H."/>
            <person name="Percifield R."/>
            <person name="Hawkins J."/>
            <person name="Pontaroli A.C."/>
            <person name="Estep M."/>
            <person name="Feng L."/>
            <person name="Vaughn J.N."/>
            <person name="Grimwood J."/>
            <person name="Jenkins J."/>
            <person name="Barry K."/>
            <person name="Lindquist E."/>
            <person name="Hellsten U."/>
            <person name="Deshpande S."/>
            <person name="Wang X."/>
            <person name="Wu X."/>
            <person name="Mitros T."/>
            <person name="Triplett J."/>
            <person name="Yang X."/>
            <person name="Ye C.Y."/>
            <person name="Mauro-Herrera M."/>
            <person name="Wang L."/>
            <person name="Li P."/>
            <person name="Sharma M."/>
            <person name="Sharma R."/>
            <person name="Ronald P.C."/>
            <person name="Panaud O."/>
            <person name="Kellogg E.A."/>
            <person name="Brutnell T.P."/>
            <person name="Doust A.N."/>
            <person name="Tuskan G.A."/>
            <person name="Rokhsar D."/>
            <person name="Devos K.M."/>
        </authorList>
    </citation>
    <scope>NUCLEOTIDE SEQUENCE [LARGE SCALE GENOMIC DNA]</scope>
    <source>
        <strain evidence="2">cv. Yugu1</strain>
    </source>
</reference>
<dbReference type="InParanoid" id="K3Y493"/>
<name>K3Y493_SETIT</name>
<proteinExistence type="predicted"/>
<sequence length="80" mass="8592">MGALTSLFSLHLSRNTLSGVLPASLSSCNRLNLLDLGENDFDGVIVPYLHGLEILCNSSCFLGCGQISSPEVVLLDCHNW</sequence>
<evidence type="ECO:0000313" key="2">
    <source>
        <dbReference type="Proteomes" id="UP000004995"/>
    </source>
</evidence>
<dbReference type="AlphaFoldDB" id="K3Y493"/>
<evidence type="ECO:0008006" key="3">
    <source>
        <dbReference type="Google" id="ProtNLM"/>
    </source>
</evidence>
<dbReference type="SUPFAM" id="SSF52058">
    <property type="entry name" value="L domain-like"/>
    <property type="match status" value="1"/>
</dbReference>
<dbReference type="EnsemblPlants" id="KQL09207">
    <property type="protein sequence ID" value="KQL09207"/>
    <property type="gene ID" value="SETIT_009031mg"/>
</dbReference>
<dbReference type="Gene3D" id="3.80.10.10">
    <property type="entry name" value="Ribonuclease Inhibitor"/>
    <property type="match status" value="1"/>
</dbReference>